<dbReference type="Gene3D" id="3.30.830.10">
    <property type="entry name" value="Metalloenzyme, LuxS/M16 peptidase-like"/>
    <property type="match status" value="4"/>
</dbReference>
<feature type="domain" description="Peptidase M16C associated" evidence="1">
    <location>
        <begin position="462"/>
        <end position="712"/>
    </location>
</feature>
<dbReference type="PANTHER" id="PTHR43016">
    <property type="entry name" value="PRESEQUENCE PROTEASE"/>
    <property type="match status" value="1"/>
</dbReference>
<dbReference type="AlphaFoldDB" id="A0A9D1NWZ4"/>
<dbReference type="InterPro" id="IPR013578">
    <property type="entry name" value="Peptidase_M16C_assoc"/>
</dbReference>
<protein>
    <submittedName>
        <fullName evidence="2">Insulinase family protein</fullName>
    </submittedName>
</protein>
<dbReference type="Pfam" id="PF08367">
    <property type="entry name" value="M16C_assoc"/>
    <property type="match status" value="1"/>
</dbReference>
<evidence type="ECO:0000313" key="2">
    <source>
        <dbReference type="EMBL" id="HIV22441.1"/>
    </source>
</evidence>
<dbReference type="InterPro" id="IPR011249">
    <property type="entry name" value="Metalloenz_LuxS/M16"/>
</dbReference>
<dbReference type="FunFam" id="3.30.830.10:FF:000034">
    <property type="entry name" value="presequence protease 1, chloroplastic/mitochondrial"/>
    <property type="match status" value="1"/>
</dbReference>
<dbReference type="InterPro" id="IPR011765">
    <property type="entry name" value="Pept_M16_N"/>
</dbReference>
<dbReference type="SUPFAM" id="SSF63411">
    <property type="entry name" value="LuxS/MPP-like metallohydrolase"/>
    <property type="match status" value="4"/>
</dbReference>
<organism evidence="2 3">
    <name type="scientific">Candidatus Merdiplasma excrementigallinarum</name>
    <dbReference type="NCBI Taxonomy" id="2840864"/>
    <lineage>
        <taxon>Bacteria</taxon>
        <taxon>Bacillati</taxon>
        <taxon>Bacillota</taxon>
        <taxon>Clostridia</taxon>
        <taxon>Lachnospirales</taxon>
        <taxon>Lachnospiraceae</taxon>
        <taxon>Lachnospiraceae incertae sedis</taxon>
        <taxon>Candidatus Merdiplasma</taxon>
    </lineage>
</organism>
<dbReference type="EMBL" id="DVOS01000007">
    <property type="protein sequence ID" value="HIV22441.1"/>
    <property type="molecule type" value="Genomic_DNA"/>
</dbReference>
<evidence type="ECO:0000259" key="1">
    <source>
        <dbReference type="SMART" id="SM01264"/>
    </source>
</evidence>
<sequence length="976" mass="110386">MNLKNIPAYELVMQQDIPDIQSEGYLLRHKKSGARVMVLENRDENKVFNIAFRTTPTDSTGVAHIIEHTVLCGSRKFPSKDPFVELAKGSMNTFLNAMTYPDKTMFPVASCNDADFANLMDVYLDAVFFPNIYKKEEIFRQEGWSYQLENAGDELVYNGVVYNEMKGVFSSPEDVLEREILNSLFPDNTYHWESGGDPEYIPDLTYEAFLDFHRKYYHPSNSYIYLYGKMDFEERLNWMDREYLSCFEKKEVDSAIALQKPFEAMARVERKYSIAAGDTMEDNTYLSYNAAVGTSLDSRLANAFAVLEYALLEAPGAPLKQALLDAGIGKDIMSSYDSGIFQPVFSIIAKNANGSDKERFLETVRGELEKIARAGVDEKAIRAAVNIMEFKFREADYGSYPRGLMYGLDVFDSWLYDDGKPFDYLLQLDDYEFLKEQIGTGYYEKLIRTYLLDNPHVSFVTVEPEKGLTARMEQETKEKLARYKASLTEEQVAELVEKTRKLRVFQETPSTKEELEAIPMLAREDMKKTALSLSAVKQNWDGVTVLHHDYATNGIAYIQLLFDASSVPEADLPYLGILKNVLGMVDTEHYGYGELYNEINMNTGGITPGISVYPNEQDSSLVRAGLGIQVRTLEDKIGYSFRMIEEILFSSNLGQEKRLQEIIKKLESRVSAQLNAAGSTTAAVRAMSYFSPSYLVSDSVSGIAFYETVADLEKHFDEKRDMLVKKLKNVLETVLKKGGLLVSFTGSGEALEKMRTPLRHLQDRLGESENPGDEPLRYFAGLKPEVKNEGFLTPSKVQYVVRSGNFRKAGFEYTGALKVLKVIMNYEYLWNQIRVVGGAYGCGAAFGRNGDANFSSYRDPHLRRTVQVYEGIPEFVENFSADEKDMTKYVIGTISDMDMPLPPSVLGRRSLSAWLCGLTYETLQRERDQVLAVTVSDIRALAPLMRAVLDAGCVCALGGEEKLREEKDLFKELKEL</sequence>
<dbReference type="Pfam" id="PF00675">
    <property type="entry name" value="Peptidase_M16"/>
    <property type="match status" value="1"/>
</dbReference>
<dbReference type="GO" id="GO:0004222">
    <property type="term" value="F:metalloendopeptidase activity"/>
    <property type="evidence" value="ECO:0007669"/>
    <property type="project" value="TreeGrafter"/>
</dbReference>
<dbReference type="InterPro" id="IPR007863">
    <property type="entry name" value="Peptidase_M16_C"/>
</dbReference>
<dbReference type="Pfam" id="PF05193">
    <property type="entry name" value="Peptidase_M16_C"/>
    <property type="match status" value="1"/>
</dbReference>
<dbReference type="Proteomes" id="UP000886889">
    <property type="component" value="Unassembled WGS sequence"/>
</dbReference>
<dbReference type="PANTHER" id="PTHR43016:SF13">
    <property type="entry name" value="PRESEQUENCE PROTEASE, MITOCHONDRIAL"/>
    <property type="match status" value="1"/>
</dbReference>
<dbReference type="GO" id="GO:0016485">
    <property type="term" value="P:protein processing"/>
    <property type="evidence" value="ECO:0007669"/>
    <property type="project" value="TreeGrafter"/>
</dbReference>
<name>A0A9D1NWZ4_9FIRM</name>
<proteinExistence type="predicted"/>
<dbReference type="Pfam" id="PF22516">
    <property type="entry name" value="PreP_C"/>
    <property type="match status" value="1"/>
</dbReference>
<accession>A0A9D1NWZ4</accession>
<reference evidence="2" key="1">
    <citation type="submission" date="2020-10" db="EMBL/GenBank/DDBJ databases">
        <authorList>
            <person name="Gilroy R."/>
        </authorList>
    </citation>
    <scope>NUCLEOTIDE SEQUENCE</scope>
    <source>
        <strain evidence="2">ChiBcec6-7307</strain>
    </source>
</reference>
<comment type="caution">
    <text evidence="2">The sequence shown here is derived from an EMBL/GenBank/DDBJ whole genome shotgun (WGS) entry which is preliminary data.</text>
</comment>
<dbReference type="GO" id="GO:0046872">
    <property type="term" value="F:metal ion binding"/>
    <property type="evidence" value="ECO:0007669"/>
    <property type="project" value="InterPro"/>
</dbReference>
<dbReference type="InterPro" id="IPR055130">
    <property type="entry name" value="PreP_C"/>
</dbReference>
<reference evidence="2" key="2">
    <citation type="journal article" date="2021" name="PeerJ">
        <title>Extensive microbial diversity within the chicken gut microbiome revealed by metagenomics and culture.</title>
        <authorList>
            <person name="Gilroy R."/>
            <person name="Ravi A."/>
            <person name="Getino M."/>
            <person name="Pursley I."/>
            <person name="Horton D.L."/>
            <person name="Alikhan N.F."/>
            <person name="Baker D."/>
            <person name="Gharbi K."/>
            <person name="Hall N."/>
            <person name="Watson M."/>
            <person name="Adriaenssens E.M."/>
            <person name="Foster-Nyarko E."/>
            <person name="Jarju S."/>
            <person name="Secka A."/>
            <person name="Antonio M."/>
            <person name="Oren A."/>
            <person name="Chaudhuri R.R."/>
            <person name="La Ragione R."/>
            <person name="Hildebrand F."/>
            <person name="Pallen M.J."/>
        </authorList>
    </citation>
    <scope>NUCLEOTIDE SEQUENCE</scope>
    <source>
        <strain evidence="2">ChiBcec6-7307</strain>
    </source>
</reference>
<evidence type="ECO:0000313" key="3">
    <source>
        <dbReference type="Proteomes" id="UP000886889"/>
    </source>
</evidence>
<gene>
    <name evidence="2" type="ORF">IAC80_00740</name>
</gene>
<dbReference type="SMART" id="SM01264">
    <property type="entry name" value="M16C_associated"/>
    <property type="match status" value="1"/>
</dbReference>